<comment type="caution">
    <text evidence="1">The sequence shown here is derived from an EMBL/GenBank/DDBJ whole genome shotgun (WGS) entry which is preliminary data.</text>
</comment>
<reference evidence="1" key="1">
    <citation type="submission" date="2023-11" db="EMBL/GenBank/DDBJ databases">
        <authorList>
            <person name="De Vega J J."/>
            <person name="De Vega J J."/>
        </authorList>
    </citation>
    <scope>NUCLEOTIDE SEQUENCE</scope>
</reference>
<dbReference type="Proteomes" id="UP001295794">
    <property type="component" value="Unassembled WGS sequence"/>
</dbReference>
<gene>
    <name evidence="1" type="ORF">MYCIT1_LOCUS7935</name>
</gene>
<dbReference type="AlphaFoldDB" id="A0AAD2GZ84"/>
<protein>
    <submittedName>
        <fullName evidence="1">Uncharacterized protein</fullName>
    </submittedName>
</protein>
<accession>A0AAD2GZ84</accession>
<proteinExistence type="predicted"/>
<organism evidence="1 2">
    <name type="scientific">Mycena citricolor</name>
    <dbReference type="NCBI Taxonomy" id="2018698"/>
    <lineage>
        <taxon>Eukaryota</taxon>
        <taxon>Fungi</taxon>
        <taxon>Dikarya</taxon>
        <taxon>Basidiomycota</taxon>
        <taxon>Agaricomycotina</taxon>
        <taxon>Agaricomycetes</taxon>
        <taxon>Agaricomycetidae</taxon>
        <taxon>Agaricales</taxon>
        <taxon>Marasmiineae</taxon>
        <taxon>Mycenaceae</taxon>
        <taxon>Mycena</taxon>
    </lineage>
</organism>
<evidence type="ECO:0000313" key="1">
    <source>
        <dbReference type="EMBL" id="CAK5266271.1"/>
    </source>
</evidence>
<sequence length="215" mass="23827">MATKLTTTVEQHCRALERATTQLKAYIDEASLRAAKATAHNTDTSQARTVTYPDAVRNAPPPHLATAFAQSQACRLQITIRPERDTTVTWQDLNDRETLTKVNIALAAAHENANDDKGPEELKARASQRTRNGALITHMTTADGAEWIQKPENMQTFLVVLGGNTTYTPHNYTVVADFVPVTFDPESPTVISKLEDNNGLKNRQVVSTRYIKPKE</sequence>
<evidence type="ECO:0000313" key="2">
    <source>
        <dbReference type="Proteomes" id="UP001295794"/>
    </source>
</evidence>
<dbReference type="EMBL" id="CAVNYO010000108">
    <property type="protein sequence ID" value="CAK5266271.1"/>
    <property type="molecule type" value="Genomic_DNA"/>
</dbReference>
<name>A0AAD2GZ84_9AGAR</name>
<keyword evidence="2" id="KW-1185">Reference proteome</keyword>